<dbReference type="GO" id="GO:0016705">
    <property type="term" value="F:oxidoreductase activity, acting on paired donors, with incorporation or reduction of molecular oxygen"/>
    <property type="evidence" value="ECO:0007669"/>
    <property type="project" value="InterPro"/>
</dbReference>
<reference evidence="2 3" key="1">
    <citation type="submission" date="2019-07" db="EMBL/GenBank/DDBJ databases">
        <title>Sphingomonas AE3 Genome sequencing and assembly.</title>
        <authorList>
            <person name="Kim H."/>
        </authorList>
    </citation>
    <scope>NUCLEOTIDE SEQUENCE [LARGE SCALE GENOMIC DNA]</scope>
    <source>
        <strain evidence="2 3">AE3</strain>
    </source>
</reference>
<dbReference type="Gene3D" id="3.50.50.60">
    <property type="entry name" value="FAD/NAD(P)-binding domain"/>
    <property type="match status" value="1"/>
</dbReference>
<protein>
    <submittedName>
        <fullName evidence="2">Lycopene beta-cyclase CrtY</fullName>
        <ecNumber evidence="2">5.5.1.19</ecNumber>
    </submittedName>
</protein>
<sequence length="382" mass="42509">MGMNRVIIAGGGLAGCLTALALARRRPDMELLVIEQGDRFGGNHTWSFFDTDIEPDARWVLDGIKTHRWPDHDIRFPRRKRRLGIGYSSIRSADLHQMMVASLEPDNYRLGTAISAVEPTQVRLTDGTSLAGDAIIDARGTGQNDALDLGWQKFVGRIYRFARPHGVARPVIMDGTVVQEDGYRFLYYLPFSDTDLLIEDTYYSERPVIDRPRLQAALDQAAGQLDAGKAEVIDEEEGVLPVIMGGDFDRLWPADDGLPRIGVRAGFFHPTTSYSLPDAVANAALIAAQAELHSAPLAGFLRARAKALWRQRAFFRGLNRMLFRAARPEERYKVLEHFYRLPPALIGRFYAGRLGLLDQARVLTGRPPVALGRAISAMLGKK</sequence>
<keyword evidence="3" id="KW-1185">Reference proteome</keyword>
<evidence type="ECO:0000256" key="1">
    <source>
        <dbReference type="ARBA" id="ARBA00006599"/>
    </source>
</evidence>
<gene>
    <name evidence="2" type="primary">crtY</name>
    <name evidence="2" type="ORF">FMM02_01305</name>
</gene>
<dbReference type="KEGG" id="sxa:FMM02_01305"/>
<dbReference type="InterPro" id="IPR010108">
    <property type="entry name" value="Lycopene_cyclase_b/e"/>
</dbReference>
<dbReference type="NCBIfam" id="TIGR01789">
    <property type="entry name" value="lycopene_cycl"/>
    <property type="match status" value="1"/>
</dbReference>
<comment type="similarity">
    <text evidence="1">Belongs to the lycopene cyclase family.</text>
</comment>
<dbReference type="InterPro" id="IPR008461">
    <property type="entry name" value="CrtY"/>
</dbReference>
<dbReference type="Proteomes" id="UP000321857">
    <property type="component" value="Chromosome"/>
</dbReference>
<dbReference type="InterPro" id="IPR036188">
    <property type="entry name" value="FAD/NAD-bd_sf"/>
</dbReference>
<accession>A0A516IP70</accession>
<dbReference type="EMBL" id="CP041659">
    <property type="protein sequence ID" value="QDP18713.1"/>
    <property type="molecule type" value="Genomic_DNA"/>
</dbReference>
<keyword evidence="2" id="KW-0413">Isomerase</keyword>
<dbReference type="PROSITE" id="PS51257">
    <property type="entry name" value="PROKAR_LIPOPROTEIN"/>
    <property type="match status" value="1"/>
</dbReference>
<dbReference type="SUPFAM" id="SSF51905">
    <property type="entry name" value="FAD/NAD(P)-binding domain"/>
    <property type="match status" value="1"/>
</dbReference>
<dbReference type="AlphaFoldDB" id="A0A516IP70"/>
<dbReference type="OrthoDB" id="5793379at2"/>
<proteinExistence type="inferred from homology"/>
<dbReference type="Pfam" id="PF05834">
    <property type="entry name" value="Lycopene_cycl"/>
    <property type="match status" value="1"/>
</dbReference>
<dbReference type="NCBIfam" id="TIGR01790">
    <property type="entry name" value="carotene-cycl"/>
    <property type="match status" value="1"/>
</dbReference>
<evidence type="ECO:0000313" key="3">
    <source>
        <dbReference type="Proteomes" id="UP000321857"/>
    </source>
</evidence>
<dbReference type="GO" id="GO:0045436">
    <property type="term" value="F:lycopene beta cyclase activity"/>
    <property type="evidence" value="ECO:0007669"/>
    <property type="project" value="InterPro"/>
</dbReference>
<dbReference type="GO" id="GO:0016117">
    <property type="term" value="P:carotenoid biosynthetic process"/>
    <property type="evidence" value="ECO:0007669"/>
    <property type="project" value="InterPro"/>
</dbReference>
<dbReference type="EC" id="5.5.1.19" evidence="2"/>
<organism evidence="2 3">
    <name type="scientific">Sphingomonas xanthus</name>
    <dbReference type="NCBI Taxonomy" id="2594473"/>
    <lineage>
        <taxon>Bacteria</taxon>
        <taxon>Pseudomonadati</taxon>
        <taxon>Pseudomonadota</taxon>
        <taxon>Alphaproteobacteria</taxon>
        <taxon>Sphingomonadales</taxon>
        <taxon>Sphingomonadaceae</taxon>
        <taxon>Sphingomonas</taxon>
    </lineage>
</organism>
<evidence type="ECO:0000313" key="2">
    <source>
        <dbReference type="EMBL" id="QDP18713.1"/>
    </source>
</evidence>
<name>A0A516IP70_9SPHN</name>